<dbReference type="GO" id="GO:0006274">
    <property type="term" value="P:DNA replication termination"/>
    <property type="evidence" value="ECO:0007669"/>
    <property type="project" value="TreeGrafter"/>
</dbReference>
<evidence type="ECO:0000313" key="3">
    <source>
        <dbReference type="EMBL" id="JAC67239.1"/>
    </source>
</evidence>
<feature type="compositionally biased region" description="Low complexity" evidence="1">
    <location>
        <begin position="294"/>
        <end position="303"/>
    </location>
</feature>
<name>A0A061R904_9CHLO</name>
<dbReference type="PANTHER" id="PTHR12775">
    <property type="entry name" value="PROTEIN C20ORF43 HOMOLOG"/>
    <property type="match status" value="1"/>
</dbReference>
<protein>
    <submittedName>
        <fullName evidence="3">Duf602-domain-containing protein</fullName>
    </submittedName>
</protein>
<feature type="compositionally biased region" description="Basic and acidic residues" evidence="1">
    <location>
        <begin position="280"/>
        <end position="290"/>
    </location>
</feature>
<reference evidence="3" key="1">
    <citation type="submission" date="2014-05" db="EMBL/GenBank/DDBJ databases">
        <title>The transcriptome of the halophilic microalga Tetraselmis sp. GSL018 isolated from the Great Salt Lake, Utah.</title>
        <authorList>
            <person name="Jinkerson R.E."/>
            <person name="D'Adamo S."/>
            <person name="Posewitz M.C."/>
        </authorList>
    </citation>
    <scope>NUCLEOTIDE SEQUENCE</scope>
    <source>
        <strain evidence="3">GSL018</strain>
    </source>
</reference>
<dbReference type="CDD" id="cd16653">
    <property type="entry name" value="RING-like_Rtf2"/>
    <property type="match status" value="1"/>
</dbReference>
<dbReference type="InterPro" id="IPR029071">
    <property type="entry name" value="Ubiquitin-like_domsf"/>
</dbReference>
<gene>
    <name evidence="3" type="ORF">TSPGSL018_11642</name>
</gene>
<dbReference type="EMBL" id="GBEZ01019300">
    <property type="protein sequence ID" value="JAC67239.1"/>
    <property type="molecule type" value="Transcribed_RNA"/>
</dbReference>
<organism evidence="3">
    <name type="scientific">Tetraselmis sp. GSL018</name>
    <dbReference type="NCBI Taxonomy" id="582737"/>
    <lineage>
        <taxon>Eukaryota</taxon>
        <taxon>Viridiplantae</taxon>
        <taxon>Chlorophyta</taxon>
        <taxon>core chlorophytes</taxon>
        <taxon>Chlorodendrophyceae</taxon>
        <taxon>Chlorodendrales</taxon>
        <taxon>Chlorodendraceae</taxon>
        <taxon>Tetraselmis</taxon>
    </lineage>
</organism>
<dbReference type="InterPro" id="IPR000626">
    <property type="entry name" value="Ubiquitin-like_dom"/>
</dbReference>
<evidence type="ECO:0000256" key="1">
    <source>
        <dbReference type="SAM" id="MobiDB-lite"/>
    </source>
</evidence>
<feature type="domain" description="Ubiquitin-like" evidence="2">
    <location>
        <begin position="1"/>
        <end position="78"/>
    </location>
</feature>
<dbReference type="InterPro" id="IPR027799">
    <property type="entry name" value="Rtf2_RING-finger"/>
</dbReference>
<dbReference type="PROSITE" id="PS50053">
    <property type="entry name" value="UBIQUITIN_2"/>
    <property type="match status" value="1"/>
</dbReference>
<dbReference type="PANTHER" id="PTHR12775:SF2">
    <property type="entry name" value="REPLICATION TERMINATION FACTOR 2"/>
    <property type="match status" value="1"/>
</dbReference>
<sequence length="352" mass="38298">MKLFVLGPSVFGTTTIECTPSTQIRDLRKSVSERMPGLASENFRLSHWGRPLRDEISLEEAQLADEFTLDVSGSIRGGGGDGGSTGAESRSSYLEMYAEKKPDKVDPAEERLASWMTCRLSGNWLTPPCCADRLGLLYNKDSVLEAILNKKLPKELSHISAKSLTDLKLMPNPAFSERCKSTANQANFQHAGAAPFVCPVSGIEANGRSRFVVLRRCGTVVSAKALKQLPESVEELVGYRWDPSEVMPLNPPKDEMEAMREALVIEHLEAKARKEKKRRAAEIKGQKEKGAVGGASSAAAGPHAAKRYRASEHAPSYADAGVYASLFTSSRAGEAKETYMCRATSARGMNLT</sequence>
<dbReference type="Gene3D" id="3.10.20.90">
    <property type="entry name" value="Phosphatidylinositol 3-kinase Catalytic Subunit, Chain A, domain 1"/>
    <property type="match status" value="1"/>
</dbReference>
<dbReference type="GO" id="GO:0005634">
    <property type="term" value="C:nucleus"/>
    <property type="evidence" value="ECO:0007669"/>
    <property type="project" value="TreeGrafter"/>
</dbReference>
<dbReference type="Pfam" id="PF04641">
    <property type="entry name" value="Rtf2"/>
    <property type="match status" value="1"/>
</dbReference>
<proteinExistence type="predicted"/>
<dbReference type="AlphaFoldDB" id="A0A061R904"/>
<accession>A0A061R904</accession>
<dbReference type="SUPFAM" id="SSF54236">
    <property type="entry name" value="Ubiquitin-like"/>
    <property type="match status" value="1"/>
</dbReference>
<feature type="region of interest" description="Disordered" evidence="1">
    <location>
        <begin position="278"/>
        <end position="307"/>
    </location>
</feature>
<dbReference type="InterPro" id="IPR006735">
    <property type="entry name" value="Rtf2"/>
</dbReference>
<evidence type="ECO:0000259" key="2">
    <source>
        <dbReference type="PROSITE" id="PS50053"/>
    </source>
</evidence>